<dbReference type="eggNOG" id="ENOG50329XX">
    <property type="taxonomic scope" value="Bacteria"/>
</dbReference>
<reference evidence="2 3" key="1">
    <citation type="submission" date="2013-05" db="EMBL/GenBank/DDBJ databases">
        <title>The Genome Sequence of Corynebacterium pyruviciproducens 1773O (ATCC BAA-1742).</title>
        <authorList>
            <consortium name="The Broad Institute Genomics Platform"/>
            <person name="Earl A."/>
            <person name="Ward D."/>
            <person name="Feldgarden M."/>
            <person name="Gevers D."/>
            <person name="Tong J."/>
            <person name="Walker B."/>
            <person name="Young S."/>
            <person name="Zeng Q."/>
            <person name="Gargeya S."/>
            <person name="Fitzgerald M."/>
            <person name="Haas B."/>
            <person name="Abouelleil A."/>
            <person name="Allen A.W."/>
            <person name="Alvarado L."/>
            <person name="Arachchi H.M."/>
            <person name="Berlin A.M."/>
            <person name="Chapman S.B."/>
            <person name="Gainer-Dewar J."/>
            <person name="Goldberg J."/>
            <person name="Griggs A."/>
            <person name="Gujja S."/>
            <person name="Hansen M."/>
            <person name="Howarth C."/>
            <person name="Imamovic A."/>
            <person name="Ireland A."/>
            <person name="Larimer J."/>
            <person name="McCowan C."/>
            <person name="Murphy C."/>
            <person name="Pearson M."/>
            <person name="Poon T.W."/>
            <person name="Priest M."/>
            <person name="Roberts A."/>
            <person name="Saif S."/>
            <person name="Shea T."/>
            <person name="Sisk P."/>
            <person name="Sykes S."/>
            <person name="Wortman J."/>
            <person name="Nusbaum C."/>
            <person name="Birren B."/>
        </authorList>
    </citation>
    <scope>NUCLEOTIDE SEQUENCE [LARGE SCALE GENOMIC DNA]</scope>
    <source>
        <strain evidence="2 3">ATCC BAA-1742</strain>
    </source>
</reference>
<keyword evidence="3" id="KW-1185">Reference proteome</keyword>
<protein>
    <recommendedName>
        <fullName evidence="4">HTH cro/C1-type domain-containing protein</fullName>
    </recommendedName>
</protein>
<evidence type="ECO:0008006" key="4">
    <source>
        <dbReference type="Google" id="ProtNLM"/>
    </source>
</evidence>
<feature type="compositionally biased region" description="Basic and acidic residues" evidence="1">
    <location>
        <begin position="140"/>
        <end position="149"/>
    </location>
</feature>
<dbReference type="HOGENOM" id="CLU_1552723_0_0_11"/>
<evidence type="ECO:0000256" key="1">
    <source>
        <dbReference type="SAM" id="MobiDB-lite"/>
    </source>
</evidence>
<dbReference type="PATRIC" id="fig|1125779.3.peg.114"/>
<dbReference type="EMBL" id="ATBY01000002">
    <property type="protein sequence ID" value="EPD70824.1"/>
    <property type="molecule type" value="Genomic_DNA"/>
</dbReference>
<dbReference type="Proteomes" id="UP000014408">
    <property type="component" value="Unassembled WGS sequence"/>
</dbReference>
<organism evidence="2 3">
    <name type="scientific">Corynebacterium pyruviciproducens ATCC BAA-1742</name>
    <dbReference type="NCBI Taxonomy" id="1125779"/>
    <lineage>
        <taxon>Bacteria</taxon>
        <taxon>Bacillati</taxon>
        <taxon>Actinomycetota</taxon>
        <taxon>Actinomycetes</taxon>
        <taxon>Mycobacteriales</taxon>
        <taxon>Corynebacteriaceae</taxon>
        <taxon>Corynebacterium</taxon>
    </lineage>
</organism>
<dbReference type="STRING" id="1125779.HMPREF1219_00119"/>
<evidence type="ECO:0000313" key="2">
    <source>
        <dbReference type="EMBL" id="EPD70824.1"/>
    </source>
</evidence>
<feature type="region of interest" description="Disordered" evidence="1">
    <location>
        <begin position="123"/>
        <end position="172"/>
    </location>
</feature>
<comment type="caution">
    <text evidence="2">The sequence shown here is derived from an EMBL/GenBank/DDBJ whole genome shotgun (WGS) entry which is preliminary data.</text>
</comment>
<feature type="compositionally biased region" description="Acidic residues" evidence="1">
    <location>
        <begin position="156"/>
        <end position="172"/>
    </location>
</feature>
<proteinExistence type="predicted"/>
<accession>S3A3P4</accession>
<evidence type="ECO:0000313" key="3">
    <source>
        <dbReference type="Proteomes" id="UP000014408"/>
    </source>
</evidence>
<name>S3A3P4_9CORY</name>
<dbReference type="AlphaFoldDB" id="S3A3P4"/>
<sequence>MCHIGTGGKFWYTEGMKESHTQWLRRITRGDSNRQICDLAHLAPSTLGRQIREGRLDPAIIIKVAQAYEESPVIALVDLGYISARWITEPGIATALSRATDEELTNELLRRLQLLPDEPVDELVEQRRSNKPSSALPDDGVVRDWDDSIPHAADSSPDEDLLREEEGEGPID</sequence>
<gene>
    <name evidence="2" type="ORF">HMPREF1219_00119</name>
</gene>